<accession>A0A392QC63</accession>
<evidence type="ECO:0000313" key="2">
    <source>
        <dbReference type="Proteomes" id="UP000265520"/>
    </source>
</evidence>
<protein>
    <submittedName>
        <fullName evidence="1">Uncharacterized protein</fullName>
    </submittedName>
</protein>
<dbReference type="Proteomes" id="UP000265520">
    <property type="component" value="Unassembled WGS sequence"/>
</dbReference>
<dbReference type="AlphaFoldDB" id="A0A392QC63"/>
<dbReference type="EMBL" id="LXQA010124793">
    <property type="protein sequence ID" value="MCI21427.1"/>
    <property type="molecule type" value="Genomic_DNA"/>
</dbReference>
<keyword evidence="2" id="KW-1185">Reference proteome</keyword>
<feature type="non-terminal residue" evidence="1">
    <location>
        <position position="1"/>
    </location>
</feature>
<comment type="caution">
    <text evidence="1">The sequence shown here is derived from an EMBL/GenBank/DDBJ whole genome shotgun (WGS) entry which is preliminary data.</text>
</comment>
<sequence length="59" mass="6411">IGSMELPELNERSAFLVRYELIMSEEVSSSGPTPCVIVAKRGFSPTDNTTKSVVVPIVE</sequence>
<evidence type="ECO:0000313" key="1">
    <source>
        <dbReference type="EMBL" id="MCI21427.1"/>
    </source>
</evidence>
<proteinExistence type="predicted"/>
<reference evidence="1 2" key="1">
    <citation type="journal article" date="2018" name="Front. Plant Sci.">
        <title>Red Clover (Trifolium pratense) and Zigzag Clover (T. medium) - A Picture of Genomic Similarities and Differences.</title>
        <authorList>
            <person name="Dluhosova J."/>
            <person name="Istvanek J."/>
            <person name="Nedelnik J."/>
            <person name="Repkova J."/>
        </authorList>
    </citation>
    <scope>NUCLEOTIDE SEQUENCE [LARGE SCALE GENOMIC DNA]</scope>
    <source>
        <strain evidence="2">cv. 10/8</strain>
        <tissue evidence="1">Leaf</tissue>
    </source>
</reference>
<name>A0A392QC63_9FABA</name>
<organism evidence="1 2">
    <name type="scientific">Trifolium medium</name>
    <dbReference type="NCBI Taxonomy" id="97028"/>
    <lineage>
        <taxon>Eukaryota</taxon>
        <taxon>Viridiplantae</taxon>
        <taxon>Streptophyta</taxon>
        <taxon>Embryophyta</taxon>
        <taxon>Tracheophyta</taxon>
        <taxon>Spermatophyta</taxon>
        <taxon>Magnoliopsida</taxon>
        <taxon>eudicotyledons</taxon>
        <taxon>Gunneridae</taxon>
        <taxon>Pentapetalae</taxon>
        <taxon>rosids</taxon>
        <taxon>fabids</taxon>
        <taxon>Fabales</taxon>
        <taxon>Fabaceae</taxon>
        <taxon>Papilionoideae</taxon>
        <taxon>50 kb inversion clade</taxon>
        <taxon>NPAAA clade</taxon>
        <taxon>Hologalegina</taxon>
        <taxon>IRL clade</taxon>
        <taxon>Trifolieae</taxon>
        <taxon>Trifolium</taxon>
    </lineage>
</organism>